<dbReference type="GO" id="GO:0005615">
    <property type="term" value="C:extracellular space"/>
    <property type="evidence" value="ECO:0007669"/>
    <property type="project" value="TreeGrafter"/>
</dbReference>
<dbReference type="SMART" id="SM00216">
    <property type="entry name" value="VWD"/>
    <property type="match status" value="2"/>
</dbReference>
<protein>
    <recommendedName>
        <fullName evidence="10">Zonadhesin-like</fullName>
    </recommendedName>
</protein>
<dbReference type="InterPro" id="IPR001846">
    <property type="entry name" value="VWF_type-D"/>
</dbReference>
<feature type="chain" id="PRO_5044022016" description="Zonadhesin-like" evidence="5">
    <location>
        <begin position="19"/>
        <end position="1226"/>
    </location>
</feature>
<dbReference type="InterPro" id="IPR001007">
    <property type="entry name" value="VWF_dom"/>
</dbReference>
<dbReference type="InterPro" id="IPR002919">
    <property type="entry name" value="TIL_dom"/>
</dbReference>
<dbReference type="SUPFAM" id="SSF57567">
    <property type="entry name" value="Serine protease inhibitors"/>
    <property type="match status" value="1"/>
</dbReference>
<evidence type="ECO:0000256" key="3">
    <source>
        <dbReference type="ARBA" id="ARBA00023180"/>
    </source>
</evidence>
<keyword evidence="5" id="KW-0732">Signal</keyword>
<dbReference type="Pfam" id="PF00629">
    <property type="entry name" value="MAM"/>
    <property type="match status" value="2"/>
</dbReference>
<dbReference type="EMBL" id="OZ035836">
    <property type="protein sequence ID" value="CAL1579736.1"/>
    <property type="molecule type" value="Genomic_DNA"/>
</dbReference>
<evidence type="ECO:0000256" key="2">
    <source>
        <dbReference type="ARBA" id="ARBA00023157"/>
    </source>
</evidence>
<feature type="domain" description="VWFD" evidence="7">
    <location>
        <begin position="568"/>
        <end position="748"/>
    </location>
</feature>
<accession>A0AAV2JPV3</accession>
<dbReference type="SMART" id="SM00215">
    <property type="entry name" value="VWC_out"/>
    <property type="match status" value="2"/>
</dbReference>
<dbReference type="GO" id="GO:0031012">
    <property type="term" value="C:extracellular matrix"/>
    <property type="evidence" value="ECO:0007669"/>
    <property type="project" value="TreeGrafter"/>
</dbReference>
<dbReference type="FunFam" id="2.60.120.200:FF:000128">
    <property type="entry name" value="enteropeptidase isoform X2"/>
    <property type="match status" value="2"/>
</dbReference>
<keyword evidence="3" id="KW-0325">Glycoprotein</keyword>
<feature type="region of interest" description="Disordered" evidence="4">
    <location>
        <begin position="1205"/>
        <end position="1226"/>
    </location>
</feature>
<dbReference type="PRINTS" id="PR00020">
    <property type="entry name" value="MAMDOMAIN"/>
</dbReference>
<reference evidence="8 9" key="1">
    <citation type="submission" date="2024-04" db="EMBL/GenBank/DDBJ databases">
        <authorList>
            <person name="Waldvogel A.-M."/>
            <person name="Schoenle A."/>
        </authorList>
    </citation>
    <scope>NUCLEOTIDE SEQUENCE [LARGE SCALE GENOMIC DNA]</scope>
</reference>
<evidence type="ECO:0000256" key="5">
    <source>
        <dbReference type="SAM" id="SignalP"/>
    </source>
</evidence>
<keyword evidence="1" id="KW-0677">Repeat</keyword>
<dbReference type="InterPro" id="IPR013320">
    <property type="entry name" value="ConA-like_dom_sf"/>
</dbReference>
<dbReference type="Gene3D" id="2.60.120.200">
    <property type="match status" value="3"/>
</dbReference>
<dbReference type="SMART" id="SM00832">
    <property type="entry name" value="C8"/>
    <property type="match status" value="2"/>
</dbReference>
<dbReference type="Pfam" id="PF12714">
    <property type="entry name" value="TILa"/>
    <property type="match status" value="1"/>
</dbReference>
<dbReference type="Pfam" id="PF00094">
    <property type="entry name" value="VWD"/>
    <property type="match status" value="2"/>
</dbReference>
<feature type="domain" description="MAM" evidence="6">
    <location>
        <begin position="859"/>
        <end position="1016"/>
    </location>
</feature>
<feature type="domain" description="VWFD" evidence="7">
    <location>
        <begin position="191"/>
        <end position="372"/>
    </location>
</feature>
<dbReference type="Proteomes" id="UP001497482">
    <property type="component" value="Chromosome 14"/>
</dbReference>
<dbReference type="Gene3D" id="2.10.25.10">
    <property type="entry name" value="Laminin"/>
    <property type="match status" value="1"/>
</dbReference>
<evidence type="ECO:0000259" key="6">
    <source>
        <dbReference type="PROSITE" id="PS50060"/>
    </source>
</evidence>
<dbReference type="AlphaFoldDB" id="A0AAV2JPV3"/>
<feature type="domain" description="MAM" evidence="6">
    <location>
        <begin position="1047"/>
        <end position="1203"/>
    </location>
</feature>
<name>A0AAV2JPV3_KNICA</name>
<dbReference type="CDD" id="cd19941">
    <property type="entry name" value="TIL"/>
    <property type="match status" value="1"/>
</dbReference>
<dbReference type="InterPro" id="IPR036084">
    <property type="entry name" value="Ser_inhib-like_sf"/>
</dbReference>
<dbReference type="Pfam" id="PF01826">
    <property type="entry name" value="TIL"/>
    <property type="match status" value="1"/>
</dbReference>
<dbReference type="PROSITE" id="PS51233">
    <property type="entry name" value="VWFD"/>
    <property type="match status" value="2"/>
</dbReference>
<evidence type="ECO:0000256" key="1">
    <source>
        <dbReference type="ARBA" id="ARBA00022737"/>
    </source>
</evidence>
<evidence type="ECO:0000313" key="9">
    <source>
        <dbReference type="Proteomes" id="UP001497482"/>
    </source>
</evidence>
<evidence type="ECO:0000259" key="7">
    <source>
        <dbReference type="PROSITE" id="PS51233"/>
    </source>
</evidence>
<dbReference type="CDD" id="cd06263">
    <property type="entry name" value="MAM"/>
    <property type="match status" value="2"/>
</dbReference>
<keyword evidence="9" id="KW-1185">Reference proteome</keyword>
<dbReference type="PANTHER" id="PTHR11339">
    <property type="entry name" value="EXTRACELLULAR MATRIX GLYCOPROTEIN RELATED"/>
    <property type="match status" value="1"/>
</dbReference>
<proteinExistence type="predicted"/>
<feature type="signal peptide" evidence="5">
    <location>
        <begin position="1"/>
        <end position="18"/>
    </location>
</feature>
<dbReference type="Pfam" id="PF08742">
    <property type="entry name" value="C8"/>
    <property type="match status" value="2"/>
</dbReference>
<dbReference type="GO" id="GO:0016020">
    <property type="term" value="C:membrane"/>
    <property type="evidence" value="ECO:0007669"/>
    <property type="project" value="InterPro"/>
</dbReference>
<evidence type="ECO:0000313" key="8">
    <source>
        <dbReference type="EMBL" id="CAL1579736.1"/>
    </source>
</evidence>
<evidence type="ECO:0000256" key="4">
    <source>
        <dbReference type="SAM" id="MobiDB-lite"/>
    </source>
</evidence>
<dbReference type="InterPro" id="IPR014853">
    <property type="entry name" value="VWF/SSPO/ZAN-like_Cys-rich_dom"/>
</dbReference>
<dbReference type="InterPro" id="IPR025615">
    <property type="entry name" value="TILa_dom"/>
</dbReference>
<organism evidence="8 9">
    <name type="scientific">Knipowitschia caucasica</name>
    <name type="common">Caucasian dwarf goby</name>
    <name type="synonym">Pomatoschistus caucasicus</name>
    <dbReference type="NCBI Taxonomy" id="637954"/>
    <lineage>
        <taxon>Eukaryota</taxon>
        <taxon>Metazoa</taxon>
        <taxon>Chordata</taxon>
        <taxon>Craniata</taxon>
        <taxon>Vertebrata</taxon>
        <taxon>Euteleostomi</taxon>
        <taxon>Actinopterygii</taxon>
        <taxon>Neopterygii</taxon>
        <taxon>Teleostei</taxon>
        <taxon>Neoteleostei</taxon>
        <taxon>Acanthomorphata</taxon>
        <taxon>Gobiaria</taxon>
        <taxon>Gobiiformes</taxon>
        <taxon>Gobioidei</taxon>
        <taxon>Gobiidae</taxon>
        <taxon>Gobiinae</taxon>
        <taxon>Knipowitschia</taxon>
    </lineage>
</organism>
<dbReference type="InterPro" id="IPR000998">
    <property type="entry name" value="MAM_dom"/>
</dbReference>
<gene>
    <name evidence="8" type="ORF">KC01_LOCUS10723</name>
</gene>
<keyword evidence="2" id="KW-1015">Disulfide bond</keyword>
<sequence length="1226" mass="134403">MLLLTILLLTLTSSLGSAQDEISLPGWRSDAEYVAQCLNNGEPGTLCDMKAVQEGKVTTLNLGPLSVSGEACLEFWYLSPVMPKIFRLTAYIKDSFGLQKIWSTTAQWRSGSTTWTQVFVPLTNVTLGNEVVFQINRPMFQREETIIKNIGVRKGSCGAQCEAHTQFWPDEATRCLCSEEQLSCSHVPSSGMCTIHSHSDCTTFDGALFRFMAPCSYTLAKTCSATPDLSQFNVEVVSGQSDNSSSMTSVEKVNVNINNFRISFVKRQTERVVVNGVWRTLPLTLASGTVRVSSNQAAVLFNSSFGLFVSFDYTGALHVVLPSRYIDKVCGLCGNFNQNMLDDQSSSDLADSWQTGGNALACETIFVPHHCDPQEEGGYASEAYCGALNSNTGPFAACQEVLETESYFKGCVYGMCASHGDPAVLCDTLQVYADLCKKAGVDVQMSKNYSLCSPQCGENSHYNSCAEGCPEVCSPQDQVSSCNSCEDRCECDPGFKLSGGNCVPAEDCGCWHKGQHYEKGAAFMEGECDLQCVCIGNNNVQCRSSQCSAGEVCSVQNGVKGCFAFSPATCNIYGDPHYVTFDGFAYDFNGGCSYVLTTTCGGQSSVEFTVTGHNMHPPHNNFSSSKLEAVTLEVEDLQITIHQNGQVYENNSQVLLPYLTSGTYGQVRVQEDSGYTVLETTFGLRILMDREHRLFLQVNEHHKYELCGLCGTYSDRQDDDLVMPGGQNATSIFQFGDSWKIQANDQCVSHPNDPKQCTSHELDQAYNQCYALLEEGFSLCHEVIHPEIYITSCVHDYCAEEGNQITLCESLKSYAAACAVAGVNLGQWQDGTICAIQTTVNPQTTSTPLPAPDQTLCPLNCDFETNLCGWEQLVQDSFDWTRHTETTPSSQTGPNYDHTSGEGFYMYIEGNSVTHGDSARMLSSLCQYGQPMCLHFWYHMHGSATAMALNIYMLQGTSVTKLWSKKNNQGPEWKLGQVDITASGPYQIILEGIRGSTDQSDVAIDDISIHFGTCSESIPGLASGTKPPNTTSQLITTQVIPTQVCDLDCNFDKSLCKWNQMVTDAFDWTWFSGSTPTLMTGPPSDHTGGGHYIYIEASSVSYGDTARLISSECSHSGAQCLQFWYHMYGSADTMGLHVYVVEGRNARTVWRQRNNQGNMWHMAQIDLRTTGVFQIIFEGRRGSNDLSDVALDDVSLHYGPCSEINVPSTSTPDPNNNSYNFATTGN</sequence>
<dbReference type="SMART" id="SM00137">
    <property type="entry name" value="MAM"/>
    <property type="match status" value="2"/>
</dbReference>
<evidence type="ECO:0008006" key="10">
    <source>
        <dbReference type="Google" id="ProtNLM"/>
    </source>
</evidence>
<dbReference type="PROSITE" id="PS50060">
    <property type="entry name" value="MAM_2"/>
    <property type="match status" value="2"/>
</dbReference>
<dbReference type="InterPro" id="IPR050780">
    <property type="entry name" value="Mucin_vWF_Thrombospondin_sf"/>
</dbReference>
<dbReference type="PANTHER" id="PTHR11339:SF374">
    <property type="entry name" value="ZONADHESIN"/>
    <property type="match status" value="1"/>
</dbReference>
<dbReference type="SUPFAM" id="SSF49899">
    <property type="entry name" value="Concanavalin A-like lectins/glucanases"/>
    <property type="match status" value="2"/>
</dbReference>